<sequence length="139" mass="16521">MNHSTEKYKTDFILILLLIKKFAILRNHNEALIKCNILIYEIENLKNNLSADDLDSLRNRIINIIDEMRFVIQAEMRFILFPLADIKKEAFEIGKSYMPNFLEWINNDDSYTPEKLVGILENQIYELEEVKTQLMDESY</sequence>
<evidence type="ECO:0000313" key="1">
    <source>
        <dbReference type="EMBL" id="HFI91977.1"/>
    </source>
</evidence>
<comment type="caution">
    <text evidence="1">The sequence shown here is derived from an EMBL/GenBank/DDBJ whole genome shotgun (WGS) entry which is preliminary data.</text>
</comment>
<dbReference type="EMBL" id="DSUJ01000008">
    <property type="protein sequence ID" value="HFI91977.1"/>
    <property type="molecule type" value="Genomic_DNA"/>
</dbReference>
<proteinExistence type="predicted"/>
<accession>A0A7V2ZL72</accession>
<gene>
    <name evidence="1" type="ORF">ENS31_10700</name>
</gene>
<name>A0A7V2ZL72_9BACT</name>
<dbReference type="AlphaFoldDB" id="A0A7V2ZL72"/>
<reference evidence="1" key="1">
    <citation type="journal article" date="2020" name="mSystems">
        <title>Genome- and Community-Level Interaction Insights into Carbon Utilization and Element Cycling Functions of Hydrothermarchaeota in Hydrothermal Sediment.</title>
        <authorList>
            <person name="Zhou Z."/>
            <person name="Liu Y."/>
            <person name="Xu W."/>
            <person name="Pan J."/>
            <person name="Luo Z.H."/>
            <person name="Li M."/>
        </authorList>
    </citation>
    <scope>NUCLEOTIDE SEQUENCE [LARGE SCALE GENOMIC DNA]</scope>
    <source>
        <strain evidence="1">SpSt-479</strain>
    </source>
</reference>
<protein>
    <submittedName>
        <fullName evidence="1">Uncharacterized protein</fullName>
    </submittedName>
</protein>
<organism evidence="1">
    <name type="scientific">Ignavibacterium album</name>
    <dbReference type="NCBI Taxonomy" id="591197"/>
    <lineage>
        <taxon>Bacteria</taxon>
        <taxon>Pseudomonadati</taxon>
        <taxon>Ignavibacteriota</taxon>
        <taxon>Ignavibacteria</taxon>
        <taxon>Ignavibacteriales</taxon>
        <taxon>Ignavibacteriaceae</taxon>
        <taxon>Ignavibacterium</taxon>
    </lineage>
</organism>